<dbReference type="GO" id="GO:0006355">
    <property type="term" value="P:regulation of DNA-templated transcription"/>
    <property type="evidence" value="ECO:0007669"/>
    <property type="project" value="InterPro"/>
</dbReference>
<dbReference type="CDD" id="cd06170">
    <property type="entry name" value="LuxR_C_like"/>
    <property type="match status" value="1"/>
</dbReference>
<evidence type="ECO:0000313" key="5">
    <source>
        <dbReference type="EMBL" id="KUJ45047.1"/>
    </source>
</evidence>
<evidence type="ECO:0000256" key="1">
    <source>
        <dbReference type="ARBA" id="ARBA00023015"/>
    </source>
</evidence>
<evidence type="ECO:0000313" key="6">
    <source>
        <dbReference type="Proteomes" id="UP000053246"/>
    </source>
</evidence>
<proteinExistence type="predicted"/>
<dbReference type="SUPFAM" id="SSF46894">
    <property type="entry name" value="C-terminal effector domain of the bipartite response regulators"/>
    <property type="match status" value="1"/>
</dbReference>
<evidence type="ECO:0000259" key="4">
    <source>
        <dbReference type="PROSITE" id="PS50043"/>
    </source>
</evidence>
<evidence type="ECO:0000256" key="3">
    <source>
        <dbReference type="ARBA" id="ARBA00023163"/>
    </source>
</evidence>
<dbReference type="PANTHER" id="PTHR44688:SF16">
    <property type="entry name" value="DNA-BINDING TRANSCRIPTIONAL ACTIVATOR DEVR_DOSR"/>
    <property type="match status" value="1"/>
</dbReference>
<dbReference type="Proteomes" id="UP000053246">
    <property type="component" value="Unassembled WGS sequence"/>
</dbReference>
<dbReference type="InterPro" id="IPR016032">
    <property type="entry name" value="Sig_transdc_resp-reg_C-effctor"/>
</dbReference>
<dbReference type="OMA" id="RIWLVER"/>
<sequence>MPEASVQRPKMSTGGSPATSDIERYVLRVVAIADAPCELWFLDRLLAHAGVPTWPTLDATLEDLLCRGTLVDSPAGLRLASPRLRDAVLAETPVSTQRGLRESAAEALADAGRPAQAARHLLRAMPTTAQRARALAARLATDPAVGPTLSADLLLAGGPPGTADRLLDWLVATADNLFLAGRLAEAMHLLRTELAVDRYGPCQRALLLGRLGAYYATRRPSLSMTYLERALDQHLDGAQRSWTLAMRASVAARFGYDDSGDLLAEAQQAHRAVPTADGEIRLALARAARATAAADLPSASRILQDVDADAPAARSQLVFLRVDRIANQLSLGRYTDARSALDAVTDEIDTLGGVARPLVTALDCVARLAVGEFAEAGARARLALDGPQADALTDEARATLLATVVEDLLRRGEVSMARALLTPEKPALAWPDGLQWFHLGAAAAADPEPERHAPLLRAILEMSNRSAAPLLLVPHHGPRLVRTALLLGDRQHAQILSSHLKRVAGTVNNRLWQGIAHHADGIITGDPAALATAVARLRTTAARPALADALFELGRSARVPREEAIDVLDECAALYARLGATGDHDRARQHRQQLGAGTRTRNAVRPDGPAALTPAEARVAELLAGGATKQQAAAELFISFHTVDTHLRAIYTKLGIRSRVQLARLWDARPPS</sequence>
<reference evidence="5 6" key="1">
    <citation type="submission" date="2015-10" db="EMBL/GenBank/DDBJ databases">
        <authorList>
            <person name="Ju K.-S."/>
            <person name="Doroghazi J.R."/>
            <person name="Metcalf W.W."/>
        </authorList>
    </citation>
    <scope>NUCLEOTIDE SEQUENCE [LARGE SCALE GENOMIC DNA]</scope>
    <source>
        <strain evidence="5 6">NRRL B-24793</strain>
    </source>
</reference>
<name>A0A9X0I1H9_9ACTN</name>
<evidence type="ECO:0000256" key="2">
    <source>
        <dbReference type="ARBA" id="ARBA00023125"/>
    </source>
</evidence>
<dbReference type="InterPro" id="IPR000792">
    <property type="entry name" value="Tscrpt_reg_LuxR_C"/>
</dbReference>
<keyword evidence="6" id="KW-1185">Reference proteome</keyword>
<dbReference type="InterPro" id="IPR036388">
    <property type="entry name" value="WH-like_DNA-bd_sf"/>
</dbReference>
<protein>
    <submittedName>
        <fullName evidence="5">LuxR family transcriptional regulator</fullName>
    </submittedName>
</protein>
<keyword evidence="3" id="KW-0804">Transcription</keyword>
<dbReference type="PRINTS" id="PR00038">
    <property type="entry name" value="HTHLUXR"/>
</dbReference>
<dbReference type="GO" id="GO:0003677">
    <property type="term" value="F:DNA binding"/>
    <property type="evidence" value="ECO:0007669"/>
    <property type="project" value="UniProtKB-KW"/>
</dbReference>
<accession>A0A9X0I1H9</accession>
<dbReference type="RefSeq" id="WP_013734351.1">
    <property type="nucleotide sequence ID" value="NZ_LMWI01000002.1"/>
</dbReference>
<dbReference type="EMBL" id="LMWI01000002">
    <property type="protein sequence ID" value="KUJ45047.1"/>
    <property type="molecule type" value="Genomic_DNA"/>
</dbReference>
<comment type="caution">
    <text evidence="5">The sequence shown here is derived from an EMBL/GenBank/DDBJ whole genome shotgun (WGS) entry which is preliminary data.</text>
</comment>
<dbReference type="SMART" id="SM00421">
    <property type="entry name" value="HTH_LUXR"/>
    <property type="match status" value="1"/>
</dbReference>
<keyword evidence="1" id="KW-0805">Transcription regulation</keyword>
<dbReference type="AlphaFoldDB" id="A0A9X0I1H9"/>
<dbReference type="PROSITE" id="PS50043">
    <property type="entry name" value="HTH_LUXR_2"/>
    <property type="match status" value="1"/>
</dbReference>
<dbReference type="PANTHER" id="PTHR44688">
    <property type="entry name" value="DNA-BINDING TRANSCRIPTIONAL ACTIVATOR DEVR_DOSR"/>
    <property type="match status" value="1"/>
</dbReference>
<keyword evidence="2" id="KW-0238">DNA-binding</keyword>
<feature type="domain" description="HTH luxR-type" evidence="4">
    <location>
        <begin position="605"/>
        <end position="670"/>
    </location>
</feature>
<gene>
    <name evidence="5" type="ORF">ADL17_18170</name>
</gene>
<organism evidence="5 6">
    <name type="scientific">Micromonospora maris</name>
    <dbReference type="NCBI Taxonomy" id="1003110"/>
    <lineage>
        <taxon>Bacteria</taxon>
        <taxon>Bacillati</taxon>
        <taxon>Actinomycetota</taxon>
        <taxon>Actinomycetes</taxon>
        <taxon>Micromonosporales</taxon>
        <taxon>Micromonosporaceae</taxon>
        <taxon>Micromonospora</taxon>
    </lineage>
</organism>
<dbReference type="Pfam" id="PF00196">
    <property type="entry name" value="GerE"/>
    <property type="match status" value="1"/>
</dbReference>
<dbReference type="Gene3D" id="1.10.10.10">
    <property type="entry name" value="Winged helix-like DNA-binding domain superfamily/Winged helix DNA-binding domain"/>
    <property type="match status" value="1"/>
</dbReference>